<dbReference type="InterPro" id="IPR029052">
    <property type="entry name" value="Metallo-depent_PP-like"/>
</dbReference>
<reference evidence="2" key="2">
    <citation type="journal article" date="2021" name="PeerJ">
        <title>Extensive microbial diversity within the chicken gut microbiome revealed by metagenomics and culture.</title>
        <authorList>
            <person name="Gilroy R."/>
            <person name="Ravi A."/>
            <person name="Getino M."/>
            <person name="Pursley I."/>
            <person name="Horton D.L."/>
            <person name="Alikhan N.F."/>
            <person name="Baker D."/>
            <person name="Gharbi K."/>
            <person name="Hall N."/>
            <person name="Watson M."/>
            <person name="Adriaenssens E.M."/>
            <person name="Foster-Nyarko E."/>
            <person name="Jarju S."/>
            <person name="Secka A."/>
            <person name="Antonio M."/>
            <person name="Oren A."/>
            <person name="Chaudhuri R.R."/>
            <person name="La Ragione R."/>
            <person name="Hildebrand F."/>
            <person name="Pallen M.J."/>
        </authorList>
    </citation>
    <scope>NUCLEOTIDE SEQUENCE</scope>
    <source>
        <strain evidence="2">B3-4054</strain>
    </source>
</reference>
<dbReference type="InterPro" id="IPR004843">
    <property type="entry name" value="Calcineurin-like_PHP"/>
</dbReference>
<feature type="domain" description="Calcineurin-like phosphoesterase" evidence="1">
    <location>
        <begin position="1"/>
        <end position="181"/>
    </location>
</feature>
<organism evidence="2 3">
    <name type="scientific">Candidatus Avitreponema avistercoris</name>
    <dbReference type="NCBI Taxonomy" id="2840705"/>
    <lineage>
        <taxon>Bacteria</taxon>
        <taxon>Pseudomonadati</taxon>
        <taxon>Spirochaetota</taxon>
        <taxon>Spirochaetia</taxon>
        <taxon>Spirochaetales</taxon>
        <taxon>Candidatus Avitreponema</taxon>
    </lineage>
</organism>
<evidence type="ECO:0000313" key="2">
    <source>
        <dbReference type="EMBL" id="MBO8450324.1"/>
    </source>
</evidence>
<proteinExistence type="predicted"/>
<dbReference type="PANTHER" id="PTHR37523">
    <property type="entry name" value="METALLOPHOSPHOESTERASE"/>
    <property type="match status" value="1"/>
</dbReference>
<dbReference type="AlphaFoldDB" id="A0A9D9ESG0"/>
<evidence type="ECO:0000313" key="3">
    <source>
        <dbReference type="Proteomes" id="UP000823616"/>
    </source>
</evidence>
<evidence type="ECO:0000259" key="1">
    <source>
        <dbReference type="Pfam" id="PF00149"/>
    </source>
</evidence>
<dbReference type="Pfam" id="PF00149">
    <property type="entry name" value="Metallophos"/>
    <property type="match status" value="1"/>
</dbReference>
<dbReference type="SUPFAM" id="SSF56300">
    <property type="entry name" value="Metallo-dependent phosphatases"/>
    <property type="match status" value="1"/>
</dbReference>
<dbReference type="Gene3D" id="3.60.21.10">
    <property type="match status" value="1"/>
</dbReference>
<dbReference type="PANTHER" id="PTHR37523:SF1">
    <property type="entry name" value="CALCINEURIN-LIKE PHOSPHOESTERASE DOMAIN-CONTAINING PROTEIN"/>
    <property type="match status" value="1"/>
</dbReference>
<protein>
    <submittedName>
        <fullName evidence="2">Metallophosphoesterase family protein</fullName>
    </submittedName>
</protein>
<sequence length="230" mass="24286">MKLLILSDGHGNTKALEALAPEAAAADAVLFAGDFAAFGKPETGKPFLEHLAKLHDHVFAVAGNCDVPEFTEEMENYDLSVQKSLSYFAGLTLAGSGGGSRFTGTTPNERTDEELTSDLAIVTQSTPEAAQWQNLVVLTHNPPKDTNLDRTDSGAHVGSAGIRKFIEDCQPLLVVSGHIHESRGVDKIGRTRLVNPGALAEGFYAVAEISFSGGTANIEGIGMHSLSLPD</sequence>
<dbReference type="Proteomes" id="UP000823616">
    <property type="component" value="Unassembled WGS sequence"/>
</dbReference>
<dbReference type="GO" id="GO:0016787">
    <property type="term" value="F:hydrolase activity"/>
    <property type="evidence" value="ECO:0007669"/>
    <property type="project" value="InterPro"/>
</dbReference>
<dbReference type="EMBL" id="JADIMS010000071">
    <property type="protein sequence ID" value="MBO8450324.1"/>
    <property type="molecule type" value="Genomic_DNA"/>
</dbReference>
<reference evidence="2" key="1">
    <citation type="submission" date="2020-10" db="EMBL/GenBank/DDBJ databases">
        <authorList>
            <person name="Gilroy R."/>
        </authorList>
    </citation>
    <scope>NUCLEOTIDE SEQUENCE</scope>
    <source>
        <strain evidence="2">B3-4054</strain>
    </source>
</reference>
<comment type="caution">
    <text evidence="2">The sequence shown here is derived from an EMBL/GenBank/DDBJ whole genome shotgun (WGS) entry which is preliminary data.</text>
</comment>
<accession>A0A9D9ESG0</accession>
<name>A0A9D9ESG0_9SPIR</name>
<gene>
    <name evidence="2" type="ORF">IAA96_04380</name>
</gene>